<proteinExistence type="predicted"/>
<keyword evidence="1" id="KW-0812">Transmembrane</keyword>
<feature type="transmembrane region" description="Helical" evidence="1">
    <location>
        <begin position="190"/>
        <end position="208"/>
    </location>
</feature>
<evidence type="ECO:0000256" key="1">
    <source>
        <dbReference type="SAM" id="Phobius"/>
    </source>
</evidence>
<feature type="transmembrane region" description="Helical" evidence="1">
    <location>
        <begin position="90"/>
        <end position="114"/>
    </location>
</feature>
<comment type="caution">
    <text evidence="2">The sequence shown here is derived from an EMBL/GenBank/DDBJ whole genome shotgun (WGS) entry which is preliminary data.</text>
</comment>
<dbReference type="EMBL" id="JAAWVT010000001">
    <property type="protein sequence ID" value="NKG19469.1"/>
    <property type="molecule type" value="Genomic_DNA"/>
</dbReference>
<evidence type="ECO:0008006" key="4">
    <source>
        <dbReference type="Google" id="ProtNLM"/>
    </source>
</evidence>
<keyword evidence="1" id="KW-0472">Membrane</keyword>
<evidence type="ECO:0000313" key="2">
    <source>
        <dbReference type="EMBL" id="NKG19469.1"/>
    </source>
</evidence>
<dbReference type="Proteomes" id="UP000746595">
    <property type="component" value="Unassembled WGS sequence"/>
</dbReference>
<protein>
    <recommendedName>
        <fullName evidence="4">DUF2975 domain-containing protein</fullName>
    </recommendedName>
</protein>
<keyword evidence="3" id="KW-1185">Reference proteome</keyword>
<reference evidence="2 3" key="1">
    <citation type="submission" date="2020-04" db="EMBL/GenBank/DDBJ databases">
        <title>Paeniglutamicibacter sp. ANT13_2, a novel actinomycete isolated from sediment in Antarctica.</title>
        <authorList>
            <person name="Sakdapetsiri C."/>
            <person name="Pinyakong O."/>
        </authorList>
    </citation>
    <scope>NUCLEOTIDE SEQUENCE [LARGE SCALE GENOMIC DNA]</scope>
    <source>
        <strain evidence="2 3">ANT13_2</strain>
    </source>
</reference>
<sequence length="222" mass="24170">MSTKMLKLGHIGGRTFLMTAAIIAAIAGLFGVLYLAWFTEEHFTRSFVFEASMATPMNEVPQLRGSIGESHLTYGSAFVESDEKLFAPRLILAISEALYFLLFIAGCASIIMICRRLWKNHPFTALAHWAMLVLGAMAGMTALFAPWLADVSNHLAAAELGIPGTATQIPENAGDVNWLVTSAEFSFQDANHPLLALGIVLILLSLVLRRGQRLHLDTDGLV</sequence>
<evidence type="ECO:0000313" key="3">
    <source>
        <dbReference type="Proteomes" id="UP000746595"/>
    </source>
</evidence>
<keyword evidence="1" id="KW-1133">Transmembrane helix</keyword>
<dbReference type="RefSeq" id="WP_168150416.1">
    <property type="nucleotide sequence ID" value="NZ_JAAWVT010000001.1"/>
</dbReference>
<name>A0ABX1FZV3_9MICC</name>
<feature type="transmembrane region" description="Helical" evidence="1">
    <location>
        <begin position="126"/>
        <end position="149"/>
    </location>
</feature>
<organism evidence="2 3">
    <name type="scientific">Paeniglutamicibacter terrestris</name>
    <dbReference type="NCBI Taxonomy" id="2723403"/>
    <lineage>
        <taxon>Bacteria</taxon>
        <taxon>Bacillati</taxon>
        <taxon>Actinomycetota</taxon>
        <taxon>Actinomycetes</taxon>
        <taxon>Micrococcales</taxon>
        <taxon>Micrococcaceae</taxon>
        <taxon>Paeniglutamicibacter</taxon>
    </lineage>
</organism>
<gene>
    <name evidence="2" type="ORF">HED64_01945</name>
</gene>
<accession>A0ABX1FZV3</accession>
<feature type="transmembrane region" description="Helical" evidence="1">
    <location>
        <begin position="16"/>
        <end position="37"/>
    </location>
</feature>